<organism evidence="2 3">
    <name type="scientific">Banduia mediterranea</name>
    <dbReference type="NCBI Taxonomy" id="3075609"/>
    <lineage>
        <taxon>Bacteria</taxon>
        <taxon>Pseudomonadati</taxon>
        <taxon>Pseudomonadota</taxon>
        <taxon>Gammaproteobacteria</taxon>
        <taxon>Nevskiales</taxon>
        <taxon>Algiphilaceae</taxon>
        <taxon>Banduia</taxon>
    </lineage>
</organism>
<protein>
    <recommendedName>
        <fullName evidence="4">Polysaccharide biosynthesis protein</fullName>
    </recommendedName>
</protein>
<accession>A0ABU2WGH4</accession>
<feature type="transmembrane region" description="Helical" evidence="1">
    <location>
        <begin position="283"/>
        <end position="305"/>
    </location>
</feature>
<gene>
    <name evidence="2" type="ORF">RM530_03155</name>
</gene>
<feature type="transmembrane region" description="Helical" evidence="1">
    <location>
        <begin position="12"/>
        <end position="32"/>
    </location>
</feature>
<comment type="caution">
    <text evidence="2">The sequence shown here is derived from an EMBL/GenBank/DDBJ whole genome shotgun (WGS) entry which is preliminary data.</text>
</comment>
<evidence type="ECO:0000313" key="3">
    <source>
        <dbReference type="Proteomes" id="UP001254608"/>
    </source>
</evidence>
<feature type="transmembrane region" description="Helical" evidence="1">
    <location>
        <begin position="372"/>
        <end position="390"/>
    </location>
</feature>
<evidence type="ECO:0000313" key="2">
    <source>
        <dbReference type="EMBL" id="MDT0496366.1"/>
    </source>
</evidence>
<feature type="transmembrane region" description="Helical" evidence="1">
    <location>
        <begin position="38"/>
        <end position="60"/>
    </location>
</feature>
<reference evidence="2 3" key="1">
    <citation type="submission" date="2023-09" db="EMBL/GenBank/DDBJ databases">
        <authorList>
            <person name="Rey-Velasco X."/>
        </authorList>
    </citation>
    <scope>NUCLEOTIDE SEQUENCE [LARGE SCALE GENOMIC DNA]</scope>
    <source>
        <strain evidence="2 3">W345</strain>
    </source>
</reference>
<dbReference type="EMBL" id="JAVRIC010000003">
    <property type="protein sequence ID" value="MDT0496366.1"/>
    <property type="molecule type" value="Genomic_DNA"/>
</dbReference>
<keyword evidence="1" id="KW-0472">Membrane</keyword>
<feature type="transmembrane region" description="Helical" evidence="1">
    <location>
        <begin position="317"/>
        <end position="334"/>
    </location>
</feature>
<feature type="transmembrane region" description="Helical" evidence="1">
    <location>
        <begin position="243"/>
        <end position="262"/>
    </location>
</feature>
<keyword evidence="3" id="KW-1185">Reference proteome</keyword>
<name>A0ABU2WGH4_9GAMM</name>
<feature type="transmembrane region" description="Helical" evidence="1">
    <location>
        <begin position="104"/>
        <end position="122"/>
    </location>
</feature>
<feature type="transmembrane region" description="Helical" evidence="1">
    <location>
        <begin position="346"/>
        <end position="366"/>
    </location>
</feature>
<feature type="transmembrane region" description="Helical" evidence="1">
    <location>
        <begin position="158"/>
        <end position="180"/>
    </location>
</feature>
<proteinExistence type="predicted"/>
<keyword evidence="1" id="KW-0812">Transmembrane</keyword>
<evidence type="ECO:0000256" key="1">
    <source>
        <dbReference type="SAM" id="Phobius"/>
    </source>
</evidence>
<feature type="transmembrane region" description="Helical" evidence="1">
    <location>
        <begin position="205"/>
        <end position="223"/>
    </location>
</feature>
<sequence>MIKKFLSGSGIFALSVLVFSFVRQIVVFPAVSRYSDDLFIGLTFMIFTFEAIAYGFTGAIPDYYVRRVHGGAVDAELIHKLGRFSLISFVSLAAFLMLGMGTSVSLLLSVYLYLFALNALKIKIVFNKMRFAENFVYMAFRSAPYLLVLWGIQSNVVWARGVEIECMAGLLLAFECIYWIRLNAITHEDMVIAARAESGNQRSEVQFFSILPFVASALLMGFIQRGDLTLMKVLDTDYYVGYAKLILTVNFFCAPLSLMVSSPLLSFMSRYGLSLGSKEIRHILIWVAALIAVTGLGSVVVFRWMHSILYHEVYGGQMWLVFYFTTTALAYSVVRTLVVKYANIRFALHASSLVLVASVGMAFLAPVAWVPIVFYAIRFLFLCAILIIPTRHK</sequence>
<evidence type="ECO:0008006" key="4">
    <source>
        <dbReference type="Google" id="ProtNLM"/>
    </source>
</evidence>
<dbReference type="Proteomes" id="UP001254608">
    <property type="component" value="Unassembled WGS sequence"/>
</dbReference>
<dbReference type="RefSeq" id="WP_311363758.1">
    <property type="nucleotide sequence ID" value="NZ_JAVRIC010000003.1"/>
</dbReference>
<feature type="transmembrane region" description="Helical" evidence="1">
    <location>
        <begin position="134"/>
        <end position="152"/>
    </location>
</feature>
<keyword evidence="1" id="KW-1133">Transmembrane helix</keyword>